<keyword evidence="6" id="KW-1015">Disulfide bond</keyword>
<evidence type="ECO:0000256" key="9">
    <source>
        <dbReference type="ARBA" id="ARBA00038221"/>
    </source>
</evidence>
<dbReference type="GO" id="GO:0005102">
    <property type="term" value="F:signaling receptor binding"/>
    <property type="evidence" value="ECO:0007669"/>
    <property type="project" value="TreeGrafter"/>
</dbReference>
<keyword evidence="12" id="KW-1185">Reference proteome</keyword>
<dbReference type="GO" id="GO:0050852">
    <property type="term" value="P:T cell receptor signaling pathway"/>
    <property type="evidence" value="ECO:0007669"/>
    <property type="project" value="TreeGrafter"/>
</dbReference>
<dbReference type="GO" id="GO:0050863">
    <property type="term" value="P:regulation of T cell activation"/>
    <property type="evidence" value="ECO:0007669"/>
    <property type="project" value="UniProtKB-ARBA"/>
</dbReference>
<dbReference type="FunFam" id="2.60.40.10:FF:000142">
    <property type="entry name" value="V-set domain-containing T-cell activation inhibitor 1"/>
    <property type="match status" value="1"/>
</dbReference>
<dbReference type="GO" id="GO:0009897">
    <property type="term" value="C:external side of plasma membrane"/>
    <property type="evidence" value="ECO:0007669"/>
    <property type="project" value="TreeGrafter"/>
</dbReference>
<evidence type="ECO:0000259" key="10">
    <source>
        <dbReference type="PROSITE" id="PS50835"/>
    </source>
</evidence>
<gene>
    <name evidence="11" type="ORF">E2I00_014283</name>
</gene>
<evidence type="ECO:0000256" key="3">
    <source>
        <dbReference type="ARBA" id="ARBA00022729"/>
    </source>
</evidence>
<dbReference type="PROSITE" id="PS50835">
    <property type="entry name" value="IG_LIKE"/>
    <property type="match status" value="2"/>
</dbReference>
<keyword evidence="8" id="KW-0393">Immunoglobulin domain</keyword>
<feature type="domain" description="Ig-like" evidence="10">
    <location>
        <begin position="100"/>
        <end position="178"/>
    </location>
</feature>
<proteinExistence type="inferred from homology"/>
<dbReference type="Proteomes" id="UP000437017">
    <property type="component" value="Unassembled WGS sequence"/>
</dbReference>
<keyword evidence="5" id="KW-0472">Membrane</keyword>
<evidence type="ECO:0000256" key="2">
    <source>
        <dbReference type="ARBA" id="ARBA00022692"/>
    </source>
</evidence>
<dbReference type="OrthoDB" id="9049620at2759"/>
<organism evidence="11 12">
    <name type="scientific">Balaenoptera physalus</name>
    <name type="common">Fin whale</name>
    <name type="synonym">Balaena physalus</name>
    <dbReference type="NCBI Taxonomy" id="9770"/>
    <lineage>
        <taxon>Eukaryota</taxon>
        <taxon>Metazoa</taxon>
        <taxon>Chordata</taxon>
        <taxon>Craniata</taxon>
        <taxon>Vertebrata</taxon>
        <taxon>Euteleostomi</taxon>
        <taxon>Mammalia</taxon>
        <taxon>Eutheria</taxon>
        <taxon>Laurasiatheria</taxon>
        <taxon>Artiodactyla</taxon>
        <taxon>Whippomorpha</taxon>
        <taxon>Cetacea</taxon>
        <taxon>Mysticeti</taxon>
        <taxon>Balaenopteridae</taxon>
        <taxon>Balaenoptera</taxon>
    </lineage>
</organism>
<keyword evidence="3" id="KW-0732">Signal</keyword>
<dbReference type="Pfam" id="PF22705">
    <property type="entry name" value="C2-set_3"/>
    <property type="match status" value="1"/>
</dbReference>
<keyword evidence="4" id="KW-1133">Transmembrane helix</keyword>
<comment type="subcellular location">
    <subcellularLocation>
        <location evidence="1">Membrane</location>
    </subcellularLocation>
</comment>
<dbReference type="GO" id="GO:0001817">
    <property type="term" value="P:regulation of cytokine production"/>
    <property type="evidence" value="ECO:0007669"/>
    <property type="project" value="TreeGrafter"/>
</dbReference>
<dbReference type="GO" id="GO:1903037">
    <property type="term" value="P:regulation of leukocyte cell-cell adhesion"/>
    <property type="evidence" value="ECO:0007669"/>
    <property type="project" value="UniProtKB-ARBA"/>
</dbReference>
<accession>A0A643BPI7</accession>
<dbReference type="PANTHER" id="PTHR24100">
    <property type="entry name" value="BUTYROPHILIN"/>
    <property type="match status" value="1"/>
</dbReference>
<dbReference type="GO" id="GO:0042110">
    <property type="term" value="P:T cell activation"/>
    <property type="evidence" value="ECO:0007669"/>
    <property type="project" value="UniProtKB-ARBA"/>
</dbReference>
<dbReference type="InterPro" id="IPR013783">
    <property type="entry name" value="Ig-like_fold"/>
</dbReference>
<keyword evidence="7" id="KW-0325">Glycoprotein</keyword>
<evidence type="ECO:0000256" key="6">
    <source>
        <dbReference type="ARBA" id="ARBA00023157"/>
    </source>
</evidence>
<dbReference type="SUPFAM" id="SSF48726">
    <property type="entry name" value="Immunoglobulin"/>
    <property type="match status" value="2"/>
</dbReference>
<protein>
    <recommendedName>
        <fullName evidence="10">Ig-like domain-containing protein</fullName>
    </recommendedName>
</protein>
<evidence type="ECO:0000313" key="12">
    <source>
        <dbReference type="Proteomes" id="UP000437017"/>
    </source>
</evidence>
<evidence type="ECO:0000256" key="8">
    <source>
        <dbReference type="ARBA" id="ARBA00023319"/>
    </source>
</evidence>
<dbReference type="EMBL" id="SGJD01006802">
    <property type="protein sequence ID" value="KAB0389638.1"/>
    <property type="molecule type" value="Genomic_DNA"/>
</dbReference>
<dbReference type="InterPro" id="IPR013106">
    <property type="entry name" value="Ig_V-set"/>
</dbReference>
<dbReference type="Pfam" id="PF07686">
    <property type="entry name" value="V-set"/>
    <property type="match status" value="1"/>
</dbReference>
<dbReference type="FunFam" id="2.60.40.10:FF:000088">
    <property type="entry name" value="Butyrophilin subfamily 1 member A1"/>
    <property type="match status" value="1"/>
</dbReference>
<dbReference type="InterPro" id="IPR050504">
    <property type="entry name" value="IgSF_BTN/MOG"/>
</dbReference>
<keyword evidence="2" id="KW-0812">Transmembrane</keyword>
<evidence type="ECO:0000256" key="7">
    <source>
        <dbReference type="ARBA" id="ARBA00023180"/>
    </source>
</evidence>
<dbReference type="InterPro" id="IPR036179">
    <property type="entry name" value="Ig-like_dom_sf"/>
</dbReference>
<evidence type="ECO:0000256" key="4">
    <source>
        <dbReference type="ARBA" id="ARBA00022989"/>
    </source>
</evidence>
<reference evidence="11 12" key="1">
    <citation type="journal article" date="2019" name="PLoS ONE">
        <title>Genomic analyses reveal an absence of contemporary introgressive admixture between fin whales and blue whales, despite known hybrids.</title>
        <authorList>
            <person name="Westbury M.V."/>
            <person name="Petersen B."/>
            <person name="Lorenzen E.D."/>
        </authorList>
    </citation>
    <scope>NUCLEOTIDE SEQUENCE [LARGE SCALE GENOMIC DNA]</scope>
    <source>
        <strain evidence="11">FinWhale-01</strain>
    </source>
</reference>
<dbReference type="InterPro" id="IPR007110">
    <property type="entry name" value="Ig-like_dom"/>
</dbReference>
<comment type="similarity">
    <text evidence="9">Belongs to the SKINT family.</text>
</comment>
<evidence type="ECO:0000313" key="11">
    <source>
        <dbReference type="EMBL" id="KAB0389638.1"/>
    </source>
</evidence>
<dbReference type="Gene3D" id="2.60.40.10">
    <property type="entry name" value="Immunoglobulins"/>
    <property type="match status" value="2"/>
</dbReference>
<dbReference type="InterPro" id="IPR053896">
    <property type="entry name" value="BTN3A2-like_Ig-C"/>
</dbReference>
<evidence type="ECO:0000256" key="5">
    <source>
        <dbReference type="ARBA" id="ARBA00023136"/>
    </source>
</evidence>
<dbReference type="PANTHER" id="PTHR24100:SF51">
    <property type="entry name" value="SELECTION AND UPKEEP OF INTRAEPITHELIAL T-CELLS PROTEIN 7-RELATED"/>
    <property type="match status" value="1"/>
</dbReference>
<comment type="caution">
    <text evidence="11">The sequence shown here is derived from an EMBL/GenBank/DDBJ whole genome shotgun (WGS) entry which is preliminary data.</text>
</comment>
<dbReference type="AlphaFoldDB" id="A0A643BPI7"/>
<evidence type="ECO:0000256" key="1">
    <source>
        <dbReference type="ARBA" id="ARBA00004370"/>
    </source>
</evidence>
<feature type="non-terminal residue" evidence="11">
    <location>
        <position position="179"/>
    </location>
</feature>
<name>A0A643BPI7_BALPH</name>
<feature type="domain" description="Ig-like" evidence="10">
    <location>
        <begin position="1"/>
        <end position="80"/>
    </location>
</feature>
<sequence>MEVHWFRGDHSKLVHLYRDGHEVNGEAAPEYVDHTEFVKEAIGKGKVTLRLRNISVSDKGSYQCSFKGSGINDVASMNLSVTDKCHALGLETQIFVQTPGTEGLMVECNSGGWCPQLQMEWRDNRGEVVPYSSEFYSQDGARFFHMKMTLVLRNQSQGNMTCYIHNPLTGEEKRTNIIL</sequence>